<keyword evidence="5 10" id="KW-0547">Nucleotide-binding</keyword>
<name>A0A1D2QMZ9_9GAMM</name>
<dbReference type="Pfam" id="PF08544">
    <property type="entry name" value="GHMP_kinases_C"/>
    <property type="match status" value="1"/>
</dbReference>
<evidence type="ECO:0000256" key="2">
    <source>
        <dbReference type="ARBA" id="ARBA00012052"/>
    </source>
</evidence>
<dbReference type="Pfam" id="PF00288">
    <property type="entry name" value="GHMP_kinases_N"/>
    <property type="match status" value="1"/>
</dbReference>
<evidence type="ECO:0000259" key="11">
    <source>
        <dbReference type="Pfam" id="PF00288"/>
    </source>
</evidence>
<evidence type="ECO:0000256" key="4">
    <source>
        <dbReference type="ARBA" id="ARBA00022679"/>
    </source>
</evidence>
<evidence type="ECO:0000256" key="8">
    <source>
        <dbReference type="ARBA" id="ARBA00023229"/>
    </source>
</evidence>
<dbReference type="SUPFAM" id="SSF54211">
    <property type="entry name" value="Ribosomal protein S5 domain 2-like"/>
    <property type="match status" value="1"/>
</dbReference>
<keyword evidence="8 10" id="KW-0414">Isoprene biosynthesis</keyword>
<dbReference type="STRING" id="62101.AB835_11370"/>
<evidence type="ECO:0000256" key="6">
    <source>
        <dbReference type="ARBA" id="ARBA00022777"/>
    </source>
</evidence>
<evidence type="ECO:0000256" key="7">
    <source>
        <dbReference type="ARBA" id="ARBA00022840"/>
    </source>
</evidence>
<evidence type="ECO:0000256" key="1">
    <source>
        <dbReference type="ARBA" id="ARBA00009684"/>
    </source>
</evidence>
<dbReference type="NCBIfam" id="TIGR00154">
    <property type="entry name" value="ispE"/>
    <property type="match status" value="1"/>
</dbReference>
<dbReference type="UniPathway" id="UPA00056">
    <property type="reaction ID" value="UER00094"/>
</dbReference>
<feature type="binding site" evidence="10">
    <location>
        <begin position="94"/>
        <end position="104"/>
    </location>
    <ligand>
        <name>ATP</name>
        <dbReference type="ChEBI" id="CHEBI:30616"/>
    </ligand>
</feature>
<gene>
    <name evidence="10" type="primary">ispE</name>
    <name evidence="13" type="ORF">AB835_11370</name>
</gene>
<comment type="catalytic activity">
    <reaction evidence="10">
        <text>4-CDP-2-C-methyl-D-erythritol + ATP = 4-CDP-2-C-methyl-D-erythritol 2-phosphate + ADP + H(+)</text>
        <dbReference type="Rhea" id="RHEA:18437"/>
        <dbReference type="ChEBI" id="CHEBI:15378"/>
        <dbReference type="ChEBI" id="CHEBI:30616"/>
        <dbReference type="ChEBI" id="CHEBI:57823"/>
        <dbReference type="ChEBI" id="CHEBI:57919"/>
        <dbReference type="ChEBI" id="CHEBI:456216"/>
        <dbReference type="EC" id="2.7.1.148"/>
    </reaction>
</comment>
<comment type="similarity">
    <text evidence="1 10">Belongs to the GHMP kinase family. IspE subfamily.</text>
</comment>
<evidence type="ECO:0000259" key="12">
    <source>
        <dbReference type="Pfam" id="PF08544"/>
    </source>
</evidence>
<dbReference type="HAMAP" id="MF_00061">
    <property type="entry name" value="IspE"/>
    <property type="match status" value="1"/>
</dbReference>
<dbReference type="Proteomes" id="UP000242502">
    <property type="component" value="Unassembled WGS sequence"/>
</dbReference>
<dbReference type="EMBL" id="MDLC01000045">
    <property type="protein sequence ID" value="ODS22947.1"/>
    <property type="molecule type" value="Genomic_DNA"/>
</dbReference>
<dbReference type="PIRSF" id="PIRSF010376">
    <property type="entry name" value="IspE"/>
    <property type="match status" value="1"/>
</dbReference>
<accession>A0A1D2QMZ9</accession>
<evidence type="ECO:0000256" key="9">
    <source>
        <dbReference type="ARBA" id="ARBA00032554"/>
    </source>
</evidence>
<dbReference type="InterPro" id="IPR004424">
    <property type="entry name" value="IspE"/>
</dbReference>
<dbReference type="AlphaFoldDB" id="A0A1D2QMZ9"/>
<dbReference type="InterPro" id="IPR020568">
    <property type="entry name" value="Ribosomal_Su5_D2-typ_SF"/>
</dbReference>
<feature type="active site" evidence="10">
    <location>
        <position position="136"/>
    </location>
</feature>
<keyword evidence="6 10" id="KW-0418">Kinase</keyword>
<organism evidence="13 14">
    <name type="scientific">Candidatus Endobugula sertula</name>
    <name type="common">Bugula neritina bacterial symbiont</name>
    <dbReference type="NCBI Taxonomy" id="62101"/>
    <lineage>
        <taxon>Bacteria</taxon>
        <taxon>Pseudomonadati</taxon>
        <taxon>Pseudomonadota</taxon>
        <taxon>Gammaproteobacteria</taxon>
        <taxon>Cellvibrionales</taxon>
        <taxon>Cellvibrionaceae</taxon>
        <taxon>Candidatus Endobugula</taxon>
    </lineage>
</organism>
<dbReference type="GO" id="GO:0005524">
    <property type="term" value="F:ATP binding"/>
    <property type="evidence" value="ECO:0007669"/>
    <property type="project" value="UniProtKB-UniRule"/>
</dbReference>
<dbReference type="InterPro" id="IPR006204">
    <property type="entry name" value="GHMP_kinase_N_dom"/>
</dbReference>
<dbReference type="GO" id="GO:0019288">
    <property type="term" value="P:isopentenyl diphosphate biosynthetic process, methylerythritol 4-phosphate pathway"/>
    <property type="evidence" value="ECO:0007669"/>
    <property type="project" value="UniProtKB-UniRule"/>
</dbReference>
<comment type="function">
    <text evidence="10">Catalyzes the phosphorylation of the position 2 hydroxy group of 4-diphosphocytidyl-2C-methyl-D-erythritol.</text>
</comment>
<evidence type="ECO:0000256" key="5">
    <source>
        <dbReference type="ARBA" id="ARBA00022741"/>
    </source>
</evidence>
<dbReference type="GO" id="GO:0016114">
    <property type="term" value="P:terpenoid biosynthetic process"/>
    <property type="evidence" value="ECO:0007669"/>
    <property type="project" value="UniProtKB-UniRule"/>
</dbReference>
<reference evidence="13 14" key="1">
    <citation type="journal article" date="2016" name="Appl. Environ. Microbiol.">
        <title>Lack of Overt Genome Reduction in the Bryostatin-Producing Bryozoan Symbiont "Candidatus Endobugula sertula".</title>
        <authorList>
            <person name="Miller I.J."/>
            <person name="Vanee N."/>
            <person name="Fong S.S."/>
            <person name="Lim-Fong G.E."/>
            <person name="Kwan J.C."/>
        </authorList>
    </citation>
    <scope>NUCLEOTIDE SEQUENCE [LARGE SCALE GENOMIC DNA]</scope>
    <source>
        <strain evidence="13">AB1-4</strain>
    </source>
</reference>
<dbReference type="Gene3D" id="3.30.70.890">
    <property type="entry name" value="GHMP kinase, C-terminal domain"/>
    <property type="match status" value="1"/>
</dbReference>
<keyword evidence="4 10" id="KW-0808">Transferase</keyword>
<evidence type="ECO:0000313" key="14">
    <source>
        <dbReference type="Proteomes" id="UP000242502"/>
    </source>
</evidence>
<feature type="active site" evidence="10">
    <location>
        <position position="11"/>
    </location>
</feature>
<dbReference type="InterPro" id="IPR013750">
    <property type="entry name" value="GHMP_kinase_C_dom"/>
</dbReference>
<dbReference type="PANTHER" id="PTHR43527">
    <property type="entry name" value="4-DIPHOSPHOCYTIDYL-2-C-METHYL-D-ERYTHRITOL KINASE, CHLOROPLASTIC"/>
    <property type="match status" value="1"/>
</dbReference>
<evidence type="ECO:0000256" key="10">
    <source>
        <dbReference type="HAMAP-Rule" id="MF_00061"/>
    </source>
</evidence>
<comment type="pathway">
    <text evidence="10">Isoprenoid biosynthesis; isopentenyl diphosphate biosynthesis via DXP pathway; isopentenyl diphosphate from 1-deoxy-D-xylulose 5-phosphate: step 3/6.</text>
</comment>
<dbReference type="InterPro" id="IPR036554">
    <property type="entry name" value="GHMP_kinase_C_sf"/>
</dbReference>
<feature type="domain" description="GHMP kinase C-terminal" evidence="12">
    <location>
        <begin position="202"/>
        <end position="261"/>
    </location>
</feature>
<dbReference type="InterPro" id="IPR014721">
    <property type="entry name" value="Ribsml_uS5_D2-typ_fold_subgr"/>
</dbReference>
<keyword evidence="7 10" id="KW-0067">ATP-binding</keyword>
<dbReference type="Gene3D" id="3.30.230.10">
    <property type="match status" value="1"/>
</dbReference>
<sequence length="277" mass="30381">MPSLHLFSPAKLNLFLHITGRLPNGYHKLQTVFQLLDYGDSLALQTRKDGNLQLTPQLLGINQQDNLIIRAAYLLKQQTQTDLGANIQLLKRLPMGGGMGGGSSNAATTLIGLNHLWQTGLSVDQLTDIGMQLGADVPVFVRGNSAWAEGIGEKLSPLKLPERWYLVIKPQCHVSTAEIFSHQQLTRDTGAITVAAFFEQGGHNDCEHVVSQCYPEVAEALRWLRQYSAAQLTGTGACVFASFTDQDQAKAIFDKASTKWECFTARGINHSPLQPLL</sequence>
<protein>
    <recommendedName>
        <fullName evidence="3 10">4-diphosphocytidyl-2-C-methyl-D-erythritol kinase</fullName>
        <shortName evidence="10">CMK</shortName>
        <ecNumber evidence="2 10">2.7.1.148</ecNumber>
    </recommendedName>
    <alternativeName>
        <fullName evidence="9 10">4-(cytidine-5'-diphospho)-2-C-methyl-D-erythritol kinase</fullName>
    </alternativeName>
</protein>
<dbReference type="EC" id="2.7.1.148" evidence="2 10"/>
<dbReference type="GO" id="GO:0050515">
    <property type="term" value="F:4-(cytidine 5'-diphospho)-2-C-methyl-D-erythritol kinase activity"/>
    <property type="evidence" value="ECO:0007669"/>
    <property type="project" value="UniProtKB-UniRule"/>
</dbReference>
<evidence type="ECO:0000313" key="13">
    <source>
        <dbReference type="EMBL" id="ODS22947.1"/>
    </source>
</evidence>
<feature type="domain" description="GHMP kinase N-terminal" evidence="11">
    <location>
        <begin position="66"/>
        <end position="143"/>
    </location>
</feature>
<dbReference type="SUPFAM" id="SSF55060">
    <property type="entry name" value="GHMP Kinase, C-terminal domain"/>
    <property type="match status" value="1"/>
</dbReference>
<comment type="caution">
    <text evidence="13">The sequence shown here is derived from an EMBL/GenBank/DDBJ whole genome shotgun (WGS) entry which is preliminary data.</text>
</comment>
<dbReference type="PANTHER" id="PTHR43527:SF2">
    <property type="entry name" value="4-DIPHOSPHOCYTIDYL-2-C-METHYL-D-ERYTHRITOL KINASE, CHLOROPLASTIC"/>
    <property type="match status" value="1"/>
</dbReference>
<proteinExistence type="inferred from homology"/>
<evidence type="ECO:0000256" key="3">
    <source>
        <dbReference type="ARBA" id="ARBA00017473"/>
    </source>
</evidence>